<dbReference type="EC" id="1.14.99.50" evidence="4"/>
<evidence type="ECO:0000259" key="3">
    <source>
        <dbReference type="Pfam" id="PF03781"/>
    </source>
</evidence>
<dbReference type="Gene3D" id="3.90.1580.10">
    <property type="entry name" value="paralog of FGE (formylglycine-generating enzyme)"/>
    <property type="match status" value="1"/>
</dbReference>
<feature type="chain" id="PRO_5031473592" evidence="2">
    <location>
        <begin position="39"/>
        <end position="341"/>
    </location>
</feature>
<dbReference type="Pfam" id="PF03781">
    <property type="entry name" value="FGE-sulfatase"/>
    <property type="match status" value="1"/>
</dbReference>
<feature type="signal peptide" evidence="2">
    <location>
        <begin position="1"/>
        <end position="38"/>
    </location>
</feature>
<dbReference type="InterPro" id="IPR005532">
    <property type="entry name" value="SUMF_dom"/>
</dbReference>
<dbReference type="PANTHER" id="PTHR23150">
    <property type="entry name" value="SULFATASE MODIFYING FACTOR 1, 2"/>
    <property type="match status" value="1"/>
</dbReference>
<dbReference type="Proteomes" id="UP000537592">
    <property type="component" value="Unassembled WGS sequence"/>
</dbReference>
<gene>
    <name evidence="4" type="ORF">FHS81_000617</name>
</gene>
<dbReference type="EMBL" id="JACICC010000001">
    <property type="protein sequence ID" value="MBB3808563.1"/>
    <property type="molecule type" value="Genomic_DNA"/>
</dbReference>
<feature type="domain" description="Sulfatase-modifying factor enzyme-like" evidence="3">
    <location>
        <begin position="74"/>
        <end position="338"/>
    </location>
</feature>
<organism evidence="4 5">
    <name type="scientific">Pseudochelatococcus contaminans</name>
    <dbReference type="NCBI Taxonomy" id="1538103"/>
    <lineage>
        <taxon>Bacteria</taxon>
        <taxon>Pseudomonadati</taxon>
        <taxon>Pseudomonadota</taxon>
        <taxon>Alphaproteobacteria</taxon>
        <taxon>Hyphomicrobiales</taxon>
        <taxon>Chelatococcaceae</taxon>
        <taxon>Pseudochelatococcus</taxon>
    </lineage>
</organism>
<protein>
    <submittedName>
        <fullName evidence="4">Iron(II)-dependent oxidoreductase</fullName>
        <ecNumber evidence="4">1.14.99.50</ecNumber>
    </submittedName>
</protein>
<keyword evidence="2" id="KW-0732">Signal</keyword>
<feature type="region of interest" description="Disordered" evidence="1">
    <location>
        <begin position="284"/>
        <end position="303"/>
    </location>
</feature>
<comment type="caution">
    <text evidence="4">The sequence shown here is derived from an EMBL/GenBank/DDBJ whole genome shotgun (WGS) entry which is preliminary data.</text>
</comment>
<dbReference type="SUPFAM" id="SSF56436">
    <property type="entry name" value="C-type lectin-like"/>
    <property type="match status" value="1"/>
</dbReference>
<name>A0A7W6EF31_9HYPH</name>
<dbReference type="PANTHER" id="PTHR23150:SF19">
    <property type="entry name" value="FORMYLGLYCINE-GENERATING ENZYME"/>
    <property type="match status" value="1"/>
</dbReference>
<accession>A0A7W6EF31</accession>
<proteinExistence type="predicted"/>
<dbReference type="InterPro" id="IPR051043">
    <property type="entry name" value="Sulfatase_Mod_Factor_Kinase"/>
</dbReference>
<keyword evidence="5" id="KW-1185">Reference proteome</keyword>
<feature type="compositionally biased region" description="Basic and acidic residues" evidence="1">
    <location>
        <begin position="287"/>
        <end position="301"/>
    </location>
</feature>
<dbReference type="InterPro" id="IPR042095">
    <property type="entry name" value="SUMF_sf"/>
</dbReference>
<evidence type="ECO:0000313" key="4">
    <source>
        <dbReference type="EMBL" id="MBB3808563.1"/>
    </source>
</evidence>
<dbReference type="GO" id="GO:0044875">
    <property type="term" value="F:gamma-glutamyl hercynylcysteine sulfoxide synthase activity"/>
    <property type="evidence" value="ECO:0007669"/>
    <property type="project" value="UniProtKB-EC"/>
</dbReference>
<evidence type="ECO:0000313" key="5">
    <source>
        <dbReference type="Proteomes" id="UP000537592"/>
    </source>
</evidence>
<keyword evidence="4" id="KW-0560">Oxidoreductase</keyword>
<dbReference type="InterPro" id="IPR016187">
    <property type="entry name" value="CTDL_fold"/>
</dbReference>
<evidence type="ECO:0000256" key="2">
    <source>
        <dbReference type="SAM" id="SignalP"/>
    </source>
</evidence>
<reference evidence="4 5" key="1">
    <citation type="submission" date="2020-08" db="EMBL/GenBank/DDBJ databases">
        <title>Genomic Encyclopedia of Type Strains, Phase IV (KMG-IV): sequencing the most valuable type-strain genomes for metagenomic binning, comparative biology and taxonomic classification.</title>
        <authorList>
            <person name="Goeker M."/>
        </authorList>
    </citation>
    <scope>NUCLEOTIDE SEQUENCE [LARGE SCALE GENOMIC DNA]</scope>
    <source>
        <strain evidence="4 5">DSM 28760</strain>
    </source>
</reference>
<dbReference type="AlphaFoldDB" id="A0A7W6EF31"/>
<dbReference type="RefSeq" id="WP_183750543.1">
    <property type="nucleotide sequence ID" value="NZ_JACICC010000001.1"/>
</dbReference>
<sequence>MTASPAPFAAHPLPRRGITRRTMRLLAGAALAMPLSFAALSNASAQLVPPDFSTLRPAKAPTAANAPVSVKAQADMIAIPAGTYPIGRDDAAADQKPAHAVALKAFRVDRTEVTNAAFAEYLNLLGLRVSGPFAGGKLAENAGEDATLLREQRWGVHNQYPIIALNDENARIGHDGNRFVSAAGFEDHPVAETTWAGARAYCNWRGARLPTEAEWEAAARGTDGRRYPWGNELPDATRAYVNRNPDATAPIGSLPAGASPFGALDMAGSVAEWTSTLKRPYPYNAADGREAPDTPGERVTRGGDYQYDNNAEKLSASHRNGFSNKPSQGHRQIGIRCAADA</sequence>
<dbReference type="GO" id="GO:0120147">
    <property type="term" value="F:formylglycine-generating oxidase activity"/>
    <property type="evidence" value="ECO:0007669"/>
    <property type="project" value="TreeGrafter"/>
</dbReference>
<evidence type="ECO:0000256" key="1">
    <source>
        <dbReference type="SAM" id="MobiDB-lite"/>
    </source>
</evidence>